<keyword evidence="3" id="KW-1185">Reference proteome</keyword>
<sequence length="58" mass="6849">MTNGKPRHDKRRNAKPINAYRRPQQSLSRDYPSPPRANRLVLDARTWHSNIRLVEAEL</sequence>
<dbReference type="GeneID" id="59375649"/>
<dbReference type="AlphaFoldDB" id="A0A8H6ZSN0"/>
<dbReference type="EMBL" id="JACETU010000004">
    <property type="protein sequence ID" value="KAF7430131.1"/>
    <property type="molecule type" value="Genomic_DNA"/>
</dbReference>
<reference evidence="2" key="1">
    <citation type="submission" date="2019-07" db="EMBL/GenBank/DDBJ databases">
        <authorList>
            <person name="Palmer J.M."/>
        </authorList>
    </citation>
    <scope>NUCLEOTIDE SEQUENCE</scope>
    <source>
        <strain evidence="2">PC9</strain>
    </source>
</reference>
<evidence type="ECO:0000313" key="2">
    <source>
        <dbReference type="EMBL" id="KAF7430131.1"/>
    </source>
</evidence>
<evidence type="ECO:0000256" key="1">
    <source>
        <dbReference type="SAM" id="MobiDB-lite"/>
    </source>
</evidence>
<feature type="compositionally biased region" description="Basic residues" evidence="1">
    <location>
        <begin position="1"/>
        <end position="14"/>
    </location>
</feature>
<feature type="region of interest" description="Disordered" evidence="1">
    <location>
        <begin position="1"/>
        <end position="36"/>
    </location>
</feature>
<accession>A0A8H6ZSN0</accession>
<gene>
    <name evidence="2" type="ORF">PC9H_005831</name>
</gene>
<dbReference type="RefSeq" id="XP_036631409.1">
    <property type="nucleotide sequence ID" value="XM_036775390.1"/>
</dbReference>
<proteinExistence type="predicted"/>
<organism evidence="2 3">
    <name type="scientific">Pleurotus ostreatus</name>
    <name type="common">Oyster mushroom</name>
    <name type="synonym">White-rot fungus</name>
    <dbReference type="NCBI Taxonomy" id="5322"/>
    <lineage>
        <taxon>Eukaryota</taxon>
        <taxon>Fungi</taxon>
        <taxon>Dikarya</taxon>
        <taxon>Basidiomycota</taxon>
        <taxon>Agaricomycotina</taxon>
        <taxon>Agaricomycetes</taxon>
        <taxon>Agaricomycetidae</taxon>
        <taxon>Agaricales</taxon>
        <taxon>Pleurotineae</taxon>
        <taxon>Pleurotaceae</taxon>
        <taxon>Pleurotus</taxon>
    </lineage>
</organism>
<comment type="caution">
    <text evidence="2">The sequence shown here is derived from an EMBL/GenBank/DDBJ whole genome shotgun (WGS) entry which is preliminary data.</text>
</comment>
<dbReference type="VEuPathDB" id="FungiDB:PC9H_005831"/>
<evidence type="ECO:0000313" key="3">
    <source>
        <dbReference type="Proteomes" id="UP000623687"/>
    </source>
</evidence>
<dbReference type="Proteomes" id="UP000623687">
    <property type="component" value="Unassembled WGS sequence"/>
</dbReference>
<feature type="non-terminal residue" evidence="2">
    <location>
        <position position="58"/>
    </location>
</feature>
<name>A0A8H6ZSN0_PLEOS</name>
<protein>
    <submittedName>
        <fullName evidence="2">Uncharacterized protein</fullName>
    </submittedName>
</protein>